<evidence type="ECO:0000256" key="2">
    <source>
        <dbReference type="ARBA" id="ARBA00023125"/>
    </source>
</evidence>
<keyword evidence="1" id="KW-0805">Transcription regulation</keyword>
<protein>
    <submittedName>
        <fullName evidence="5">Helix-turn-helix domain-containing protein</fullName>
    </submittedName>
</protein>
<dbReference type="PROSITE" id="PS01124">
    <property type="entry name" value="HTH_ARAC_FAMILY_2"/>
    <property type="match status" value="1"/>
</dbReference>
<dbReference type="PROSITE" id="PS00041">
    <property type="entry name" value="HTH_ARAC_FAMILY_1"/>
    <property type="match status" value="1"/>
</dbReference>
<dbReference type="RefSeq" id="WP_381436545.1">
    <property type="nucleotide sequence ID" value="NZ_JBHSNO010000008.1"/>
</dbReference>
<keyword evidence="6" id="KW-1185">Reference proteome</keyword>
<dbReference type="Pfam" id="PF02311">
    <property type="entry name" value="AraC_binding"/>
    <property type="match status" value="1"/>
</dbReference>
<sequence length="288" mass="33769">MQIHLDKMHSLPNLFLRVRWTFLREYGPDWHIPLNAEPYTVFWYILSGSKTVFFNGREQRLQAGNLLIVPPHTSFAFIASENDGPIRYLSLIQDARIGPYHIVEHYGLPIVSAPDPEQMKSLINLWYQIIETSNTMTSRNITNPFDQSETLNQLQLHSLVSNWVRELFHILRDQSIPPVQLDSRIQMVSRFVQENMKEKITMDSLAKVTHTSESHLRNLFSTGLGISPMEYVRRLKIDKARELLLDTELPIQEISNLLGFPDATTFSRMFQKYERKSPRVYRSYDRKF</sequence>
<dbReference type="SMART" id="SM00342">
    <property type="entry name" value="HTH_ARAC"/>
    <property type="match status" value="1"/>
</dbReference>
<dbReference type="PANTHER" id="PTHR43280:SF28">
    <property type="entry name" value="HTH-TYPE TRANSCRIPTIONAL ACTIVATOR RHAS"/>
    <property type="match status" value="1"/>
</dbReference>
<keyword evidence="2" id="KW-0238">DNA-binding</keyword>
<dbReference type="InterPro" id="IPR018060">
    <property type="entry name" value="HTH_AraC"/>
</dbReference>
<name>A0ABW0TLE1_9BACL</name>
<accession>A0ABW0TLE1</accession>
<comment type="caution">
    <text evidence="5">The sequence shown here is derived from an EMBL/GenBank/DDBJ whole genome shotgun (WGS) entry which is preliminary data.</text>
</comment>
<dbReference type="Gene3D" id="2.60.120.10">
    <property type="entry name" value="Jelly Rolls"/>
    <property type="match status" value="1"/>
</dbReference>
<dbReference type="InterPro" id="IPR011051">
    <property type="entry name" value="RmlC_Cupin_sf"/>
</dbReference>
<dbReference type="InterPro" id="IPR018062">
    <property type="entry name" value="HTH_AraC-typ_CS"/>
</dbReference>
<dbReference type="InterPro" id="IPR014710">
    <property type="entry name" value="RmlC-like_jellyroll"/>
</dbReference>
<dbReference type="InterPro" id="IPR003313">
    <property type="entry name" value="AraC-bd"/>
</dbReference>
<evidence type="ECO:0000256" key="1">
    <source>
        <dbReference type="ARBA" id="ARBA00023015"/>
    </source>
</evidence>
<gene>
    <name evidence="5" type="ORF">ACFPRA_15450</name>
</gene>
<dbReference type="SUPFAM" id="SSF46689">
    <property type="entry name" value="Homeodomain-like"/>
    <property type="match status" value="2"/>
</dbReference>
<proteinExistence type="predicted"/>
<keyword evidence="3" id="KW-0804">Transcription</keyword>
<dbReference type="EMBL" id="JBHSNO010000008">
    <property type="protein sequence ID" value="MFC5590299.1"/>
    <property type="molecule type" value="Genomic_DNA"/>
</dbReference>
<evidence type="ECO:0000256" key="3">
    <source>
        <dbReference type="ARBA" id="ARBA00023163"/>
    </source>
</evidence>
<reference evidence="6" key="1">
    <citation type="journal article" date="2019" name="Int. J. Syst. Evol. Microbiol.">
        <title>The Global Catalogue of Microorganisms (GCM) 10K type strain sequencing project: providing services to taxonomists for standard genome sequencing and annotation.</title>
        <authorList>
            <consortium name="The Broad Institute Genomics Platform"/>
            <consortium name="The Broad Institute Genome Sequencing Center for Infectious Disease"/>
            <person name="Wu L."/>
            <person name="Ma J."/>
        </authorList>
    </citation>
    <scope>NUCLEOTIDE SEQUENCE [LARGE SCALE GENOMIC DNA]</scope>
    <source>
        <strain evidence="6">CGMCC 4.1434</strain>
    </source>
</reference>
<dbReference type="Proteomes" id="UP001596109">
    <property type="component" value="Unassembled WGS sequence"/>
</dbReference>
<evidence type="ECO:0000259" key="4">
    <source>
        <dbReference type="PROSITE" id="PS01124"/>
    </source>
</evidence>
<organism evidence="5 6">
    <name type="scientific">Sporosarcina soli</name>
    <dbReference type="NCBI Taxonomy" id="334736"/>
    <lineage>
        <taxon>Bacteria</taxon>
        <taxon>Bacillati</taxon>
        <taxon>Bacillota</taxon>
        <taxon>Bacilli</taxon>
        <taxon>Bacillales</taxon>
        <taxon>Caryophanaceae</taxon>
        <taxon>Sporosarcina</taxon>
    </lineage>
</organism>
<dbReference type="InterPro" id="IPR009057">
    <property type="entry name" value="Homeodomain-like_sf"/>
</dbReference>
<evidence type="ECO:0000313" key="5">
    <source>
        <dbReference type="EMBL" id="MFC5590299.1"/>
    </source>
</evidence>
<dbReference type="Gene3D" id="1.10.10.60">
    <property type="entry name" value="Homeodomain-like"/>
    <property type="match status" value="2"/>
</dbReference>
<dbReference type="PANTHER" id="PTHR43280">
    <property type="entry name" value="ARAC-FAMILY TRANSCRIPTIONAL REGULATOR"/>
    <property type="match status" value="1"/>
</dbReference>
<feature type="domain" description="HTH araC/xylS-type" evidence="4">
    <location>
        <begin position="186"/>
        <end position="284"/>
    </location>
</feature>
<dbReference type="SUPFAM" id="SSF51182">
    <property type="entry name" value="RmlC-like cupins"/>
    <property type="match status" value="1"/>
</dbReference>
<dbReference type="Pfam" id="PF12833">
    <property type="entry name" value="HTH_18"/>
    <property type="match status" value="1"/>
</dbReference>
<evidence type="ECO:0000313" key="6">
    <source>
        <dbReference type="Proteomes" id="UP001596109"/>
    </source>
</evidence>